<dbReference type="Gene3D" id="3.40.50.10260">
    <property type="entry name" value="YjeF N-terminal domain"/>
    <property type="match status" value="1"/>
</dbReference>
<proteinExistence type="evidence at transcript level"/>
<dbReference type="GO" id="GO:0005739">
    <property type="term" value="C:mitochondrion"/>
    <property type="evidence" value="ECO:0007669"/>
    <property type="project" value="TreeGrafter"/>
</dbReference>
<keyword evidence="9 10" id="KW-0413">Isomerase</keyword>
<evidence type="ECO:0000256" key="6">
    <source>
        <dbReference type="ARBA" id="ARBA00022857"/>
    </source>
</evidence>
<keyword evidence="5 10" id="KW-0547">Nucleotide-binding</keyword>
<dbReference type="NCBIfam" id="TIGR00197">
    <property type="entry name" value="yjeF_nterm"/>
    <property type="match status" value="1"/>
</dbReference>
<dbReference type="SUPFAM" id="SSF64153">
    <property type="entry name" value="YjeF N-terminal domain-like"/>
    <property type="match status" value="1"/>
</dbReference>
<feature type="binding site" evidence="10">
    <location>
        <position position="177"/>
    </location>
    <ligand>
        <name>K(+)</name>
        <dbReference type="ChEBI" id="CHEBI:29103"/>
    </ligand>
</feature>
<protein>
    <recommendedName>
        <fullName evidence="3 10">NAD(P)H-hydrate epimerase</fullName>
        <ecNumber evidence="3 10">5.1.99.6</ecNumber>
    </recommendedName>
    <alternativeName>
        <fullName evidence="10">NAD(P)HX epimerase</fullName>
    </alternativeName>
</protein>
<accession>F1LA27</accession>
<dbReference type="GO" id="GO:0000166">
    <property type="term" value="F:nucleotide binding"/>
    <property type="evidence" value="ECO:0007669"/>
    <property type="project" value="UniProtKB-KW"/>
</dbReference>
<evidence type="ECO:0000313" key="12">
    <source>
        <dbReference type="EMBL" id="ADY46981.1"/>
    </source>
</evidence>
<comment type="cofactor">
    <cofactor evidence="10">
        <name>K(+)</name>
        <dbReference type="ChEBI" id="CHEBI:29103"/>
    </cofactor>
    <text evidence="10">Binds 1 potassium ion per subunit.</text>
</comment>
<evidence type="ECO:0000256" key="5">
    <source>
        <dbReference type="ARBA" id="ARBA00022741"/>
    </source>
</evidence>
<dbReference type="HAMAP" id="MF_01966">
    <property type="entry name" value="NADHX_epimerase"/>
    <property type="match status" value="1"/>
</dbReference>
<dbReference type="PROSITE" id="PS51385">
    <property type="entry name" value="YJEF_N"/>
    <property type="match status" value="1"/>
</dbReference>
<keyword evidence="8 10" id="KW-0520">NAD</keyword>
<dbReference type="EMBL" id="JI175129">
    <property type="protein sequence ID" value="ADY46981.1"/>
    <property type="molecule type" value="mRNA"/>
</dbReference>
<comment type="catalytic activity">
    <reaction evidence="1 10">
        <text>(6R)-NADHX = (6S)-NADHX</text>
        <dbReference type="Rhea" id="RHEA:32215"/>
        <dbReference type="ChEBI" id="CHEBI:64074"/>
        <dbReference type="ChEBI" id="CHEBI:64075"/>
        <dbReference type="EC" id="5.1.99.6"/>
    </reaction>
</comment>
<comment type="function">
    <text evidence="10">Catalyzes the epimerization of the S- and R-forms of NAD(P)HX, a damaged form of NAD(P)H that is a result of enzymatic or heat-dependent hydration. This is a prerequisite for the S-specific NAD(P)H-hydrate dehydratase to allow the repair of both epimers of NAD(P)HX.</text>
</comment>
<comment type="similarity">
    <text evidence="10">Belongs to the NnrE/AIBP family.</text>
</comment>
<evidence type="ECO:0000256" key="8">
    <source>
        <dbReference type="ARBA" id="ARBA00023027"/>
    </source>
</evidence>
<feature type="binding site" evidence="10">
    <location>
        <position position="111"/>
    </location>
    <ligand>
        <name>K(+)</name>
        <dbReference type="ChEBI" id="CHEBI:29103"/>
    </ligand>
</feature>
<evidence type="ECO:0000256" key="4">
    <source>
        <dbReference type="ARBA" id="ARBA00022723"/>
    </source>
</evidence>
<name>F1LA27_ASCSU</name>
<dbReference type="GO" id="GO:0046872">
    <property type="term" value="F:metal ion binding"/>
    <property type="evidence" value="ECO:0007669"/>
    <property type="project" value="UniProtKB-KW"/>
</dbReference>
<keyword evidence="6" id="KW-0521">NADP</keyword>
<comment type="caution">
    <text evidence="10">Lacks conserved residue(s) required for the propagation of feature annotation.</text>
</comment>
<dbReference type="Pfam" id="PF03853">
    <property type="entry name" value="YjeF_N"/>
    <property type="match status" value="1"/>
</dbReference>
<dbReference type="PANTHER" id="PTHR13232:SF10">
    <property type="entry name" value="NAD(P)H-HYDRATE EPIMERASE"/>
    <property type="match status" value="1"/>
</dbReference>
<dbReference type="EC" id="5.1.99.6" evidence="3 10"/>
<evidence type="ECO:0000256" key="9">
    <source>
        <dbReference type="ARBA" id="ARBA00023235"/>
    </source>
</evidence>
<evidence type="ECO:0000256" key="2">
    <source>
        <dbReference type="ARBA" id="ARBA00000909"/>
    </source>
</evidence>
<feature type="binding site" evidence="10">
    <location>
        <position position="210"/>
    </location>
    <ligand>
        <name>(6S)-NADPHX</name>
        <dbReference type="ChEBI" id="CHEBI:64076"/>
    </ligand>
</feature>
<dbReference type="GO" id="GO:0052856">
    <property type="term" value="F:NAD(P)HX epimerase activity"/>
    <property type="evidence" value="ECO:0007669"/>
    <property type="project" value="UniProtKB-UniRule"/>
</dbReference>
<feature type="binding site" evidence="10">
    <location>
        <position position="213"/>
    </location>
    <ligand>
        <name>K(+)</name>
        <dbReference type="ChEBI" id="CHEBI:29103"/>
    </ligand>
</feature>
<keyword evidence="4 10" id="KW-0479">Metal-binding</keyword>
<dbReference type="InterPro" id="IPR004443">
    <property type="entry name" value="YjeF_N_dom"/>
</dbReference>
<keyword evidence="7 10" id="KW-0630">Potassium</keyword>
<comment type="catalytic activity">
    <reaction evidence="2 10">
        <text>(6R)-NADPHX = (6S)-NADPHX</text>
        <dbReference type="Rhea" id="RHEA:32227"/>
        <dbReference type="ChEBI" id="CHEBI:64076"/>
        <dbReference type="ChEBI" id="CHEBI:64077"/>
        <dbReference type="EC" id="5.1.99.6"/>
    </reaction>
</comment>
<sequence length="284" mass="30599">MRGLMPMLGRLVAGFVSASKQSLLRFGRSDFLFESAYFSGAFPGYHRMSSACGGMKYLKQDEAIAIDQELFTEYGFSVDQLMELAGLSCAHAVASSFPRGKVLVVAGPGNNGGDGFVCARHLKLFGYTPSILYPKQSSSDLMKRLVTQVTKMGINFVNEDTIKQPSDISNDYALVVDAIFGFSFRPPLRSPFDTIIDAITKSAVPVFSIDVPSGWHVEDGPPADGAAISPSVLISLTAPKLCARHASGIPHYLGGRFVPQALADKYQLTLPPYPSTDCIVKLSS</sequence>
<evidence type="ECO:0000256" key="7">
    <source>
        <dbReference type="ARBA" id="ARBA00022958"/>
    </source>
</evidence>
<evidence type="ECO:0000256" key="1">
    <source>
        <dbReference type="ARBA" id="ARBA00000013"/>
    </source>
</evidence>
<keyword evidence="12" id="KW-0449">Lipoprotein</keyword>
<feature type="domain" description="YjeF N-terminal" evidence="11">
    <location>
        <begin position="63"/>
        <end position="270"/>
    </location>
</feature>
<organism evidence="12">
    <name type="scientific">Ascaris suum</name>
    <name type="common">Pig roundworm</name>
    <name type="synonym">Ascaris lumbricoides</name>
    <dbReference type="NCBI Taxonomy" id="6253"/>
    <lineage>
        <taxon>Eukaryota</taxon>
        <taxon>Metazoa</taxon>
        <taxon>Ecdysozoa</taxon>
        <taxon>Nematoda</taxon>
        <taxon>Chromadorea</taxon>
        <taxon>Rhabditida</taxon>
        <taxon>Spirurina</taxon>
        <taxon>Ascaridomorpha</taxon>
        <taxon>Ascaridoidea</taxon>
        <taxon>Ascarididae</taxon>
        <taxon>Ascaris</taxon>
    </lineage>
</organism>
<dbReference type="InterPro" id="IPR032976">
    <property type="entry name" value="YJEFN_prot_NAXE-like"/>
</dbReference>
<feature type="binding site" evidence="10">
    <location>
        <begin position="181"/>
        <end position="187"/>
    </location>
    <ligand>
        <name>(6S)-NADPHX</name>
        <dbReference type="ChEBI" id="CHEBI:64076"/>
    </ligand>
</feature>
<evidence type="ECO:0000256" key="10">
    <source>
        <dbReference type="HAMAP-Rule" id="MF_03159"/>
    </source>
</evidence>
<reference evidence="12" key="1">
    <citation type="journal article" date="2011" name="Genome Res.">
        <title>Deep small RNA sequencing from the nematode Ascaris reveals conservation, functional diversification, and novel developmental profiles.</title>
        <authorList>
            <person name="Wang J."/>
            <person name="Czech B."/>
            <person name="Crunk A."/>
            <person name="Wallace A."/>
            <person name="Mitreva M."/>
            <person name="Hannon G.J."/>
            <person name="Davis R.E."/>
        </authorList>
    </citation>
    <scope>NUCLEOTIDE SEQUENCE</scope>
</reference>
<feature type="binding site" evidence="10">
    <location>
        <begin position="110"/>
        <end position="114"/>
    </location>
    <ligand>
        <name>(6S)-NADPHX</name>
        <dbReference type="ChEBI" id="CHEBI:64076"/>
    </ligand>
</feature>
<dbReference type="InterPro" id="IPR036652">
    <property type="entry name" value="YjeF_N_dom_sf"/>
</dbReference>
<evidence type="ECO:0000256" key="3">
    <source>
        <dbReference type="ARBA" id="ARBA00012228"/>
    </source>
</evidence>
<dbReference type="PANTHER" id="PTHR13232">
    <property type="entry name" value="NAD(P)H-HYDRATE EPIMERASE"/>
    <property type="match status" value="1"/>
</dbReference>
<evidence type="ECO:0000259" key="11">
    <source>
        <dbReference type="PROSITE" id="PS51385"/>
    </source>
</evidence>
<dbReference type="AlphaFoldDB" id="F1LA27"/>